<dbReference type="EMBL" id="RRYP01013700">
    <property type="protein sequence ID" value="TNV76381.1"/>
    <property type="molecule type" value="Genomic_DNA"/>
</dbReference>
<accession>A0A8J8NJI2</accession>
<dbReference type="InterPro" id="IPR036770">
    <property type="entry name" value="Ankyrin_rpt-contain_sf"/>
</dbReference>
<evidence type="ECO:0000313" key="1">
    <source>
        <dbReference type="EMBL" id="TNV76381.1"/>
    </source>
</evidence>
<reference evidence="1" key="1">
    <citation type="submission" date="2019-06" db="EMBL/GenBank/DDBJ databases">
        <authorList>
            <person name="Zheng W."/>
        </authorList>
    </citation>
    <scope>NUCLEOTIDE SEQUENCE</scope>
    <source>
        <strain evidence="1">QDHG01</strain>
    </source>
</reference>
<proteinExistence type="predicted"/>
<gene>
    <name evidence="1" type="ORF">FGO68_gene11860</name>
</gene>
<protein>
    <recommendedName>
        <fullName evidence="3">Ankyrin repeat protein</fullName>
    </recommendedName>
</protein>
<dbReference type="AlphaFoldDB" id="A0A8J8NJI2"/>
<name>A0A8J8NJI2_HALGN</name>
<organism evidence="1 2">
    <name type="scientific">Halteria grandinella</name>
    <dbReference type="NCBI Taxonomy" id="5974"/>
    <lineage>
        <taxon>Eukaryota</taxon>
        <taxon>Sar</taxon>
        <taxon>Alveolata</taxon>
        <taxon>Ciliophora</taxon>
        <taxon>Intramacronucleata</taxon>
        <taxon>Spirotrichea</taxon>
        <taxon>Stichotrichia</taxon>
        <taxon>Sporadotrichida</taxon>
        <taxon>Halteriidae</taxon>
        <taxon>Halteria</taxon>
    </lineage>
</organism>
<keyword evidence="2" id="KW-1185">Reference proteome</keyword>
<dbReference type="SUPFAM" id="SSF48403">
    <property type="entry name" value="Ankyrin repeat"/>
    <property type="match status" value="1"/>
</dbReference>
<dbReference type="OrthoDB" id="322637at2759"/>
<sequence length="223" mass="26005">MCNSDSNSDELFPFYEENLLRVLGHLVRAEATPSFLQGAFKFGAPIVNQISPARDKWESLKISAFMQFAGAYDLSWYLRQSIEEEFTIVHYAANLGNFRLVNYFINELHFDVDFYQPPLHRLTILHVIAKFRTYTFTDDEKEEVRKIIAKSNNLLLRNNFGKTIVALAKSMHNSNEEFLREELKSAIMQKYRGVAFVVEQALKKKNVKINKFIVRDIYKYVDG</sequence>
<comment type="caution">
    <text evidence="1">The sequence shown here is derived from an EMBL/GenBank/DDBJ whole genome shotgun (WGS) entry which is preliminary data.</text>
</comment>
<evidence type="ECO:0000313" key="2">
    <source>
        <dbReference type="Proteomes" id="UP000785679"/>
    </source>
</evidence>
<evidence type="ECO:0008006" key="3">
    <source>
        <dbReference type="Google" id="ProtNLM"/>
    </source>
</evidence>
<dbReference type="Gene3D" id="1.25.40.20">
    <property type="entry name" value="Ankyrin repeat-containing domain"/>
    <property type="match status" value="1"/>
</dbReference>
<dbReference type="Proteomes" id="UP000785679">
    <property type="component" value="Unassembled WGS sequence"/>
</dbReference>